<reference evidence="1 2" key="1">
    <citation type="submission" date="2017-10" db="EMBL/GenBank/DDBJ databases">
        <title>Genomics of the genus Arcobacter.</title>
        <authorList>
            <person name="Perez-Cataluna A."/>
            <person name="Figueras M.J."/>
        </authorList>
    </citation>
    <scope>NUCLEOTIDE SEQUENCE [LARGE SCALE GENOMIC DNA]</scope>
    <source>
        <strain evidence="1 2">CECT 8987</strain>
    </source>
</reference>
<protein>
    <submittedName>
        <fullName evidence="1">Uncharacterized protein</fullName>
    </submittedName>
</protein>
<dbReference type="AlphaFoldDB" id="A0A4Q0XNJ6"/>
<evidence type="ECO:0000313" key="1">
    <source>
        <dbReference type="EMBL" id="RXJ55381.1"/>
    </source>
</evidence>
<evidence type="ECO:0000313" key="2">
    <source>
        <dbReference type="Proteomes" id="UP000290657"/>
    </source>
</evidence>
<proteinExistence type="predicted"/>
<name>A0A4Q0XNJ6_9BACT</name>
<dbReference type="RefSeq" id="WP_128996665.1">
    <property type="nucleotide sequence ID" value="NZ_PDKN01000007.1"/>
</dbReference>
<comment type="caution">
    <text evidence="1">The sequence shown here is derived from an EMBL/GenBank/DDBJ whole genome shotgun (WGS) entry which is preliminary data.</text>
</comment>
<gene>
    <name evidence="1" type="ORF">CRV04_09760</name>
</gene>
<organism evidence="1 2">
    <name type="scientific">Candidatus Marinarcus aquaticus</name>
    <dbReference type="NCBI Taxonomy" id="2044504"/>
    <lineage>
        <taxon>Bacteria</taxon>
        <taxon>Pseudomonadati</taxon>
        <taxon>Campylobacterota</taxon>
        <taxon>Epsilonproteobacteria</taxon>
        <taxon>Campylobacterales</taxon>
        <taxon>Arcobacteraceae</taxon>
        <taxon>Candidatus Marinarcus</taxon>
    </lineage>
</organism>
<dbReference type="Proteomes" id="UP000290657">
    <property type="component" value="Unassembled WGS sequence"/>
</dbReference>
<sequence>MKRLFFCINFEELKDIEYENSMFNSAVGFSIQLLETINNSDIQITFHSFNKDILAVVKTVADSKIEFITDEEVIPLLNKIDIFIVNDKNIAQTSEQYLTILYHPCYQNHEEKNLHIVNSLFDLNRVLNAA</sequence>
<dbReference type="EMBL" id="PDKN01000007">
    <property type="protein sequence ID" value="RXJ55381.1"/>
    <property type="molecule type" value="Genomic_DNA"/>
</dbReference>
<keyword evidence="2" id="KW-1185">Reference proteome</keyword>
<accession>A0A4Q0XNJ6</accession>